<name>A0A2S4PKB1_9PEZI</name>
<feature type="non-terminal residue" evidence="1">
    <location>
        <position position="1"/>
    </location>
</feature>
<sequence length="156" mass="18008">STTNCDSENWKNCPKNAQSNSDSYTGLIVDSTPIFGEYVPSLDFDFDGFGISKRAEHKSVHGYYCGSSKHQRIFYEQNYINDAATKACSELGSSSGKKRKNIRPYEATSYSRFQGPYYEYPIQGKHKKKLFAKKRKNKCELWIRLSNQLLSNHWHL</sequence>
<proteinExistence type="predicted"/>
<dbReference type="EMBL" id="PEDP01002757">
    <property type="protein sequence ID" value="POS82474.1"/>
    <property type="molecule type" value="Genomic_DNA"/>
</dbReference>
<dbReference type="Proteomes" id="UP000237438">
    <property type="component" value="Unassembled WGS sequence"/>
</dbReference>
<accession>A0A2S4PKB1</accession>
<reference evidence="1 2" key="1">
    <citation type="submission" date="2017-10" db="EMBL/GenBank/DDBJ databases">
        <title>Development of genomic resources for the powdery mildew, Erysiphe pulchra.</title>
        <authorList>
            <person name="Wadl P.A."/>
            <person name="Mack B.M."/>
            <person name="Moore G."/>
            <person name="Beltz S.B."/>
        </authorList>
    </citation>
    <scope>NUCLEOTIDE SEQUENCE [LARGE SCALE GENOMIC DNA]</scope>
    <source>
        <strain evidence="1">Cflorida</strain>
    </source>
</reference>
<dbReference type="OrthoDB" id="3597759at2759"/>
<gene>
    <name evidence="1" type="ORF">EPUL_006817</name>
</gene>
<evidence type="ECO:0000313" key="2">
    <source>
        <dbReference type="Proteomes" id="UP000237438"/>
    </source>
</evidence>
<evidence type="ECO:0000313" key="1">
    <source>
        <dbReference type="EMBL" id="POS82474.1"/>
    </source>
</evidence>
<feature type="non-terminal residue" evidence="1">
    <location>
        <position position="156"/>
    </location>
</feature>
<keyword evidence="2" id="KW-1185">Reference proteome</keyword>
<organism evidence="1 2">
    <name type="scientific">Erysiphe pulchra</name>
    <dbReference type="NCBI Taxonomy" id="225359"/>
    <lineage>
        <taxon>Eukaryota</taxon>
        <taxon>Fungi</taxon>
        <taxon>Dikarya</taxon>
        <taxon>Ascomycota</taxon>
        <taxon>Pezizomycotina</taxon>
        <taxon>Leotiomycetes</taxon>
        <taxon>Erysiphales</taxon>
        <taxon>Erysiphaceae</taxon>
        <taxon>Erysiphe</taxon>
    </lineage>
</organism>
<comment type="caution">
    <text evidence="1">The sequence shown here is derived from an EMBL/GenBank/DDBJ whole genome shotgun (WGS) entry which is preliminary data.</text>
</comment>
<dbReference type="AlphaFoldDB" id="A0A2S4PKB1"/>
<protein>
    <submittedName>
        <fullName evidence="1">Uncharacterized protein</fullName>
    </submittedName>
</protein>